<dbReference type="Proteomes" id="UP000177029">
    <property type="component" value="Unassembled WGS sequence"/>
</dbReference>
<comment type="similarity">
    <text evidence="7">Belongs to the RecR family.</text>
</comment>
<dbReference type="PROSITE" id="PS50880">
    <property type="entry name" value="TOPRIM"/>
    <property type="match status" value="1"/>
</dbReference>
<evidence type="ECO:0000256" key="7">
    <source>
        <dbReference type="HAMAP-Rule" id="MF_00017"/>
    </source>
</evidence>
<evidence type="ECO:0000313" key="10">
    <source>
        <dbReference type="Proteomes" id="UP000177029"/>
    </source>
</evidence>
<dbReference type="PANTHER" id="PTHR30446">
    <property type="entry name" value="RECOMBINATION PROTEIN RECR"/>
    <property type="match status" value="1"/>
</dbReference>
<evidence type="ECO:0000313" key="9">
    <source>
        <dbReference type="EMBL" id="OGM91307.1"/>
    </source>
</evidence>
<dbReference type="AlphaFoldDB" id="A0A1F8DRQ9"/>
<dbReference type="GO" id="GO:0006281">
    <property type="term" value="P:DNA repair"/>
    <property type="evidence" value="ECO:0007669"/>
    <property type="project" value="UniProtKB-UniRule"/>
</dbReference>
<dbReference type="GO" id="GO:0008270">
    <property type="term" value="F:zinc ion binding"/>
    <property type="evidence" value="ECO:0007669"/>
    <property type="project" value="UniProtKB-KW"/>
</dbReference>
<dbReference type="Gene3D" id="1.10.8.420">
    <property type="entry name" value="RecR Domain 1"/>
    <property type="match status" value="1"/>
</dbReference>
<keyword evidence="3 7" id="KW-0863">Zinc-finger</keyword>
<keyword evidence="1 7" id="KW-0479">Metal-binding</keyword>
<evidence type="ECO:0000256" key="5">
    <source>
        <dbReference type="ARBA" id="ARBA00023172"/>
    </source>
</evidence>
<dbReference type="Pfam" id="PF21176">
    <property type="entry name" value="RecR_HhH"/>
    <property type="match status" value="1"/>
</dbReference>
<protein>
    <recommendedName>
        <fullName evidence="7">Recombination protein RecR</fullName>
    </recommendedName>
</protein>
<evidence type="ECO:0000256" key="2">
    <source>
        <dbReference type="ARBA" id="ARBA00022763"/>
    </source>
</evidence>
<dbReference type="InterPro" id="IPR023627">
    <property type="entry name" value="Rcmb_RecR"/>
</dbReference>
<dbReference type="PANTHER" id="PTHR30446:SF0">
    <property type="entry name" value="RECOMBINATION PROTEIN RECR"/>
    <property type="match status" value="1"/>
</dbReference>
<dbReference type="InterPro" id="IPR006171">
    <property type="entry name" value="TOPRIM_dom"/>
</dbReference>
<dbReference type="GO" id="GO:0006310">
    <property type="term" value="P:DNA recombination"/>
    <property type="evidence" value="ECO:0007669"/>
    <property type="project" value="UniProtKB-UniRule"/>
</dbReference>
<evidence type="ECO:0000256" key="3">
    <source>
        <dbReference type="ARBA" id="ARBA00022771"/>
    </source>
</evidence>
<gene>
    <name evidence="7" type="primary">recR</name>
    <name evidence="9" type="ORF">A2755_02855</name>
</gene>
<keyword evidence="2 7" id="KW-0227">DNA damage</keyword>
<dbReference type="Gene3D" id="3.40.1360.10">
    <property type="match status" value="1"/>
</dbReference>
<name>A0A1F8DRQ9_9BACT</name>
<keyword evidence="5 7" id="KW-0233">DNA recombination</keyword>
<dbReference type="Pfam" id="PF21175">
    <property type="entry name" value="RecR_C"/>
    <property type="match status" value="1"/>
</dbReference>
<keyword evidence="4 7" id="KW-0862">Zinc</keyword>
<dbReference type="EMBL" id="MGIP01000011">
    <property type="protein sequence ID" value="OGM91307.1"/>
    <property type="molecule type" value="Genomic_DNA"/>
</dbReference>
<comment type="caution">
    <text evidence="7">Lacks conserved residue(s) required for the propagation of feature annotation.</text>
</comment>
<dbReference type="SUPFAM" id="SSF111304">
    <property type="entry name" value="Recombination protein RecR"/>
    <property type="match status" value="1"/>
</dbReference>
<evidence type="ECO:0000256" key="1">
    <source>
        <dbReference type="ARBA" id="ARBA00022723"/>
    </source>
</evidence>
<dbReference type="Pfam" id="PF13662">
    <property type="entry name" value="Toprim_4"/>
    <property type="match status" value="1"/>
</dbReference>
<dbReference type="STRING" id="1802555.A2755_02855"/>
<keyword evidence="6 7" id="KW-0234">DNA repair</keyword>
<dbReference type="GO" id="GO:0003677">
    <property type="term" value="F:DNA binding"/>
    <property type="evidence" value="ECO:0007669"/>
    <property type="project" value="UniProtKB-UniRule"/>
</dbReference>
<organism evidence="9 10">
    <name type="scientific">Candidatus Wolfebacteria bacterium RIFCSPHIGHO2_01_FULL_48_22</name>
    <dbReference type="NCBI Taxonomy" id="1802555"/>
    <lineage>
        <taxon>Bacteria</taxon>
        <taxon>Candidatus Wolfeibacteriota</taxon>
    </lineage>
</organism>
<comment type="function">
    <text evidence="7">May play a role in DNA repair. It seems to be involved in an RecBC-independent recombinational process of DNA repair. It may act with RecF and RecO.</text>
</comment>
<evidence type="ECO:0000259" key="8">
    <source>
        <dbReference type="PROSITE" id="PS50880"/>
    </source>
</evidence>
<sequence>MIPDEIKHFVALFSKLPSIGPRAATRLAFRLVSKGSGPVQMLAKALFDLSKLKLCKECFFVHSNEGPLCGICSDTKRHTGTYMVVEKETDLMTIEKTHAFDGVYLIIGELTRSGVLEDEQKSRLEVLKNTISKKSNGTAREIILALNPTTYGDITASLIQKELAPFAQKISRIGRGIPTGGEIEFADEETLHHSLLRRE</sequence>
<dbReference type="InterPro" id="IPR000093">
    <property type="entry name" value="DNA_Rcmb_RecR"/>
</dbReference>
<dbReference type="HAMAP" id="MF_00017">
    <property type="entry name" value="RecR"/>
    <property type="match status" value="1"/>
</dbReference>
<feature type="domain" description="Toprim" evidence="8">
    <location>
        <begin position="80"/>
        <end position="178"/>
    </location>
</feature>
<accession>A0A1F8DRQ9</accession>
<evidence type="ECO:0000256" key="4">
    <source>
        <dbReference type="ARBA" id="ARBA00022833"/>
    </source>
</evidence>
<reference evidence="9 10" key="1">
    <citation type="journal article" date="2016" name="Nat. Commun.">
        <title>Thousands of microbial genomes shed light on interconnected biogeochemical processes in an aquifer system.</title>
        <authorList>
            <person name="Anantharaman K."/>
            <person name="Brown C.T."/>
            <person name="Hug L.A."/>
            <person name="Sharon I."/>
            <person name="Castelle C.J."/>
            <person name="Probst A.J."/>
            <person name="Thomas B.C."/>
            <person name="Singh A."/>
            <person name="Wilkins M.J."/>
            <person name="Karaoz U."/>
            <person name="Brodie E.L."/>
            <person name="Williams K.H."/>
            <person name="Hubbard S.S."/>
            <person name="Banfield J.F."/>
        </authorList>
    </citation>
    <scope>NUCLEOTIDE SEQUENCE [LARGE SCALE GENOMIC DNA]</scope>
</reference>
<evidence type="ECO:0000256" key="6">
    <source>
        <dbReference type="ARBA" id="ARBA00023204"/>
    </source>
</evidence>
<proteinExistence type="inferred from homology"/>
<comment type="caution">
    <text evidence="9">The sequence shown here is derived from an EMBL/GenBank/DDBJ whole genome shotgun (WGS) entry which is preliminary data.</text>
</comment>